<sequence>MTSQTPLAPRASRDSKVPSNNAKEAAITMSDLQEQIRHLRASVEDLASSSGSSKPDRNSPDASPDTLSSTTTESSSSTPSETSLPCIDELEDKVSYLYTISGSSGDHRVFGCNHCAPGEILTSEELLEEMQRKISNMAERGQKAVQGWIEAQQQLHLLKKQHHQFTQTISSKAQKYRVAEANSRQLIVKAEKEKTLAEQTMSSNYQRSKAIETDLRQQALKAEKAKNLAEQVNADMLAHWNTSLWEVATLKARVQHLESQMELEKNVRRTVEEDATALRNQAEAAEQSATCRIASIEQQDSVLLAARNELQGQVERDNVAGMAAEDTTNTLTQELSDQQDILYATRKHLEAQIKREINARITAERESETLLARVREATAQSRNYLDSNHRLSAEILELTHEKEQLVAVDLAGVQRHCDALQAARNDDAMRMDALEGRNAYLEERLSVYEETRWTVSADTEALSDTMSIPSRGQGQGWGFGSLRGLRRRGGDEERVSLEDLV</sequence>
<feature type="coiled-coil region" evidence="1">
    <location>
        <begin position="215"/>
        <end position="299"/>
    </location>
</feature>
<name>A0A9W8WQ11_9PLEO</name>
<evidence type="ECO:0000313" key="3">
    <source>
        <dbReference type="EMBL" id="KAJ4330350.1"/>
    </source>
</evidence>
<evidence type="ECO:0000313" key="4">
    <source>
        <dbReference type="Proteomes" id="UP001140562"/>
    </source>
</evidence>
<feature type="compositionally biased region" description="Low complexity" evidence="2">
    <location>
        <begin position="66"/>
        <end position="85"/>
    </location>
</feature>
<proteinExistence type="predicted"/>
<organism evidence="3 4">
    <name type="scientific">Didymella glomerata</name>
    <dbReference type="NCBI Taxonomy" id="749621"/>
    <lineage>
        <taxon>Eukaryota</taxon>
        <taxon>Fungi</taxon>
        <taxon>Dikarya</taxon>
        <taxon>Ascomycota</taxon>
        <taxon>Pezizomycotina</taxon>
        <taxon>Dothideomycetes</taxon>
        <taxon>Pleosporomycetidae</taxon>
        <taxon>Pleosporales</taxon>
        <taxon>Pleosporineae</taxon>
        <taxon>Didymellaceae</taxon>
        <taxon>Didymella</taxon>
    </lineage>
</organism>
<accession>A0A9W8WQ11</accession>
<dbReference type="OrthoDB" id="10609109at2759"/>
<protein>
    <submittedName>
        <fullName evidence="3">Uncharacterized protein</fullName>
    </submittedName>
</protein>
<keyword evidence="4" id="KW-1185">Reference proteome</keyword>
<comment type="caution">
    <text evidence="3">The sequence shown here is derived from an EMBL/GenBank/DDBJ whole genome shotgun (WGS) entry which is preliminary data.</text>
</comment>
<dbReference type="EMBL" id="JAPEUV010000204">
    <property type="protein sequence ID" value="KAJ4330350.1"/>
    <property type="molecule type" value="Genomic_DNA"/>
</dbReference>
<reference evidence="3" key="1">
    <citation type="submission" date="2022-10" db="EMBL/GenBank/DDBJ databases">
        <title>Tapping the CABI collections for fungal endophytes: first genome assemblies for Collariella, Neodidymelliopsis, Ascochyta clinopodiicola, Didymella pomorum, Didymosphaeria variabile, Neocosmospora piperis and Neocucurbitaria cava.</title>
        <authorList>
            <person name="Hill R."/>
        </authorList>
    </citation>
    <scope>NUCLEOTIDE SEQUENCE</scope>
    <source>
        <strain evidence="3">IMI 360193</strain>
    </source>
</reference>
<evidence type="ECO:0000256" key="1">
    <source>
        <dbReference type="SAM" id="Coils"/>
    </source>
</evidence>
<feature type="compositionally biased region" description="Basic and acidic residues" evidence="2">
    <location>
        <begin position="34"/>
        <end position="43"/>
    </location>
</feature>
<gene>
    <name evidence="3" type="ORF">N0V87_010076</name>
</gene>
<dbReference type="AlphaFoldDB" id="A0A9W8WQ11"/>
<dbReference type="Proteomes" id="UP001140562">
    <property type="component" value="Unassembled WGS sequence"/>
</dbReference>
<feature type="region of interest" description="Disordered" evidence="2">
    <location>
        <begin position="1"/>
        <end position="86"/>
    </location>
</feature>
<evidence type="ECO:0000256" key="2">
    <source>
        <dbReference type="SAM" id="MobiDB-lite"/>
    </source>
</evidence>
<keyword evidence="1" id="KW-0175">Coiled coil</keyword>